<feature type="domain" description="F-box" evidence="1">
    <location>
        <begin position="70"/>
        <end position="121"/>
    </location>
</feature>
<dbReference type="EMBL" id="CP090894">
    <property type="protein sequence ID" value="ULT97408.1"/>
    <property type="molecule type" value="Genomic_DNA"/>
</dbReference>
<gene>
    <name evidence="2" type="ORF">L3Y34_005310</name>
</gene>
<dbReference type="PANTHER" id="PTHR21503:SF8">
    <property type="entry name" value="F-BOX ASSOCIATED DOMAIN-CONTAINING PROTEIN-RELATED"/>
    <property type="match status" value="1"/>
</dbReference>
<dbReference type="PANTHER" id="PTHR21503">
    <property type="entry name" value="F-BOX-CONTAINING HYPOTHETICAL PROTEIN C.ELEGANS"/>
    <property type="match status" value="1"/>
</dbReference>
<feature type="domain" description="F-box" evidence="1">
    <location>
        <begin position="1"/>
        <end position="51"/>
    </location>
</feature>
<evidence type="ECO:0000259" key="1">
    <source>
        <dbReference type="PROSITE" id="PS50181"/>
    </source>
</evidence>
<dbReference type="AlphaFoldDB" id="A0AAE9AHF1"/>
<evidence type="ECO:0000313" key="3">
    <source>
        <dbReference type="Proteomes" id="UP000827892"/>
    </source>
</evidence>
<dbReference type="PROSITE" id="PS50181">
    <property type="entry name" value="FBOX"/>
    <property type="match status" value="2"/>
</dbReference>
<proteinExistence type="predicted"/>
<name>A0AAE9AHF1_CAEBR</name>
<dbReference type="InterPro" id="IPR001810">
    <property type="entry name" value="F-box_dom"/>
</dbReference>
<sequence>MRIRSYPNLVNQQIIQQMEPSANFMLAKTSKKMKDLVKNYIYKVDQVWVDSSTNVAFVIEIEPELSRKKKMRMRSYPCLVNRQIILEMDPSANFMLSKTSKKMKDLVKNNIYKVDQVWIDVSSYVAFIIEIDGKIHKVLGLRHDLAPSENIWYRFSLNMVLLRSPAVQQYHEILTNHNYICEIFKCESSRIPVIDSMENPEFPEEFSAQFLMDVDFCNLRNLGILPTNYRKIPNLMIDDVKYNVDDAIYLYEGRNIVLKNAWLDDGLARIFILRWMLKMKEDLVALIAFQDAQKVFDESSVVALLNEKRNSTTESRVEDWDPEKRDRYFKYDSIIANHYVFPTDTFDCEHGYDIVREDGKRATVKVSPNYFMFFVWP</sequence>
<dbReference type="Proteomes" id="UP000827892">
    <property type="component" value="Chromosome IV"/>
</dbReference>
<accession>A0AAE9AHF1</accession>
<evidence type="ECO:0000313" key="2">
    <source>
        <dbReference type="EMBL" id="ULT97408.1"/>
    </source>
</evidence>
<organism evidence="2 3">
    <name type="scientific">Caenorhabditis briggsae</name>
    <dbReference type="NCBI Taxonomy" id="6238"/>
    <lineage>
        <taxon>Eukaryota</taxon>
        <taxon>Metazoa</taxon>
        <taxon>Ecdysozoa</taxon>
        <taxon>Nematoda</taxon>
        <taxon>Chromadorea</taxon>
        <taxon>Rhabditida</taxon>
        <taxon>Rhabditina</taxon>
        <taxon>Rhabditomorpha</taxon>
        <taxon>Rhabditoidea</taxon>
        <taxon>Rhabditidae</taxon>
        <taxon>Peloderinae</taxon>
        <taxon>Caenorhabditis</taxon>
    </lineage>
</organism>
<reference evidence="2 3" key="1">
    <citation type="submission" date="2022-05" db="EMBL/GenBank/DDBJ databases">
        <title>Chromosome-level reference genomes for two strains of Caenorhabditis briggsae: an improved platform for comparative genomics.</title>
        <authorList>
            <person name="Stevens L."/>
            <person name="Andersen E.C."/>
        </authorList>
    </citation>
    <scope>NUCLEOTIDE SEQUENCE [LARGE SCALE GENOMIC DNA]</scope>
    <source>
        <strain evidence="2">QX1410_ONT</strain>
        <tissue evidence="2">Whole-organism</tissue>
    </source>
</reference>
<protein>
    <recommendedName>
        <fullName evidence="1">F-box domain-containing protein</fullName>
    </recommendedName>
</protein>